<feature type="domain" description="PAS" evidence="2">
    <location>
        <begin position="607"/>
        <end position="677"/>
    </location>
</feature>
<sequence length="898" mass="100368">MVFNTGLCFALAGVALALPEIMQLPPSNLQTVMGAFLIGLCCITLLEITLDKNFGIDLVALHTWLNYDNVRPGRMAPNSALGFICAGLVLVLMNHVNSKWQAIAVQVLTYVVLVIGLTGLVGYYLNQDLLFGWARSARMSINTAIGMIVTAGALRFSWHHADWYRSQKYLREDQKITLASAAIIIVVIITAGLTSFVVLQQTLEATLNQSLRTKLSERKVLFRTIINAGINKAQVIAQNYLVTQRFIESSRNDQLKQELAEEARKILGSQFTGVTLFDPLGKQIFAGGQNRSADNIQIKLNTQTSATLFWDDGFFLKTEFPIEIQTRQIGKIVLEQKMDEFEHQMFNIDGLGASAEIAICTAVKTKIQCFPNTVKSTPFMVEPVGAAGHPLPMAYALQSETGFVQALDYRQKNVAAFFSPLSNNLGIVVKEDTAELYAGIRDALVSCSLIICILSGFGIVLLRFQLHPLTSRLFSSENKLRKSEKRLKAIADNIPAIIAHLDVEERYLFINAQTSKTFDAGDIDIIGHTIKEIRDPELYAHLQPYIRMVLSGQRVTFESSLNLNGKPTHLQSSYVPDIDADDNVVGFYAMTFDITIPKNNELRQRELEQQLRTITDNLPVLITYIDKELNFKFCNRTMFKWMGIEPQDIINHPVTDLFGITFFEQARAQMDRALRGERVEFSSELTVRNVTRLLQTTYIPEQISDGSIVGIYTLSSDVTDSKIIENKLTMLARVDSLTGLPNRLQLNEKLNEAINRKKRSKKAMAVMFIDIDHFKSINDTMGHAAGDAVLREFGRRLKAAVRTTDTVARMAGDEFVIIIEEIQTVEEAKLIAEKIIEQANQIWQIGAQQLSVTTSIGVAFNLDEDLNSDELLAIADKALYRTKANGRNGYFILPPVVC</sequence>
<comment type="caution">
    <text evidence="4">The sequence shown here is derived from an EMBL/GenBank/DDBJ whole genome shotgun (WGS) entry which is preliminary data.</text>
</comment>
<accession>A0A2S9H2A9</accession>
<keyword evidence="5" id="KW-1185">Reference proteome</keyword>
<dbReference type="CDD" id="cd00130">
    <property type="entry name" value="PAS"/>
    <property type="match status" value="1"/>
</dbReference>
<name>A0A2S9H2A9_9BURK</name>
<reference evidence="4 5" key="1">
    <citation type="submission" date="2018-02" db="EMBL/GenBank/DDBJ databases">
        <title>Solimicrobium silvestre gen. nov., sp. nov., isolated from alpine forest soil.</title>
        <authorList>
            <person name="Margesin R."/>
            <person name="Albuquerque L."/>
            <person name="Zhang D.-C."/>
            <person name="Froufe H.J.C."/>
            <person name="Severino R."/>
            <person name="Roxo I."/>
            <person name="Egas C."/>
            <person name="Da Costa M.S."/>
        </authorList>
    </citation>
    <scope>NUCLEOTIDE SEQUENCE [LARGE SCALE GENOMIC DNA]</scope>
    <source>
        <strain evidence="4 5">S20-91</strain>
    </source>
</reference>
<feature type="transmembrane region" description="Helical" evidence="1">
    <location>
        <begin position="137"/>
        <end position="158"/>
    </location>
</feature>
<dbReference type="InterPro" id="IPR035965">
    <property type="entry name" value="PAS-like_dom_sf"/>
</dbReference>
<dbReference type="PANTHER" id="PTHR44757:SF2">
    <property type="entry name" value="BIOFILM ARCHITECTURE MAINTENANCE PROTEIN MBAA"/>
    <property type="match status" value="1"/>
</dbReference>
<feature type="transmembrane region" description="Helical" evidence="1">
    <location>
        <begin position="27"/>
        <end position="46"/>
    </location>
</feature>
<dbReference type="Gene3D" id="3.30.70.270">
    <property type="match status" value="1"/>
</dbReference>
<dbReference type="EMBL" id="PUGF01000004">
    <property type="protein sequence ID" value="PRC94083.1"/>
    <property type="molecule type" value="Genomic_DNA"/>
</dbReference>
<dbReference type="AlphaFoldDB" id="A0A2S9H2A9"/>
<dbReference type="Pfam" id="PF08448">
    <property type="entry name" value="PAS_4"/>
    <property type="match status" value="2"/>
</dbReference>
<dbReference type="GO" id="GO:0003824">
    <property type="term" value="F:catalytic activity"/>
    <property type="evidence" value="ECO:0007669"/>
    <property type="project" value="UniProtKB-ARBA"/>
</dbReference>
<dbReference type="InterPro" id="IPR000014">
    <property type="entry name" value="PAS"/>
</dbReference>
<feature type="domain" description="GGDEF" evidence="3">
    <location>
        <begin position="762"/>
        <end position="895"/>
    </location>
</feature>
<feature type="transmembrane region" description="Helical" evidence="1">
    <location>
        <begin position="443"/>
        <end position="464"/>
    </location>
</feature>
<feature type="transmembrane region" description="Helical" evidence="1">
    <location>
        <begin position="80"/>
        <end position="97"/>
    </location>
</feature>
<keyword evidence="1" id="KW-0472">Membrane</keyword>
<dbReference type="SUPFAM" id="SSF55785">
    <property type="entry name" value="PYP-like sensor domain (PAS domain)"/>
    <property type="match status" value="2"/>
</dbReference>
<dbReference type="InterPro" id="IPR000160">
    <property type="entry name" value="GGDEF_dom"/>
</dbReference>
<dbReference type="NCBIfam" id="TIGR00254">
    <property type="entry name" value="GGDEF"/>
    <property type="match status" value="1"/>
</dbReference>
<dbReference type="Proteomes" id="UP000237839">
    <property type="component" value="Unassembled WGS sequence"/>
</dbReference>
<feature type="transmembrane region" description="Helical" evidence="1">
    <location>
        <begin position="103"/>
        <end position="125"/>
    </location>
</feature>
<dbReference type="InterPro" id="IPR052155">
    <property type="entry name" value="Biofilm_reg_signaling"/>
</dbReference>
<dbReference type="SUPFAM" id="SSF55073">
    <property type="entry name" value="Nucleotide cyclase"/>
    <property type="match status" value="1"/>
</dbReference>
<dbReference type="InterPro" id="IPR029787">
    <property type="entry name" value="Nucleotide_cyclase"/>
</dbReference>
<dbReference type="InterPro" id="IPR013656">
    <property type="entry name" value="PAS_4"/>
</dbReference>
<dbReference type="FunFam" id="3.30.70.270:FF:000001">
    <property type="entry name" value="Diguanylate cyclase domain protein"/>
    <property type="match status" value="1"/>
</dbReference>
<keyword evidence="1" id="KW-1133">Transmembrane helix</keyword>
<keyword evidence="1" id="KW-0812">Transmembrane</keyword>
<feature type="transmembrane region" description="Helical" evidence="1">
    <location>
        <begin position="178"/>
        <end position="199"/>
    </location>
</feature>
<evidence type="ECO:0000259" key="2">
    <source>
        <dbReference type="PROSITE" id="PS50112"/>
    </source>
</evidence>
<dbReference type="CDD" id="cd01949">
    <property type="entry name" value="GGDEF"/>
    <property type="match status" value="1"/>
</dbReference>
<evidence type="ECO:0000259" key="3">
    <source>
        <dbReference type="PROSITE" id="PS50887"/>
    </source>
</evidence>
<evidence type="ECO:0000256" key="1">
    <source>
        <dbReference type="SAM" id="Phobius"/>
    </source>
</evidence>
<dbReference type="Gene3D" id="3.30.450.20">
    <property type="entry name" value="PAS domain"/>
    <property type="match status" value="2"/>
</dbReference>
<gene>
    <name evidence="4" type="ORF">S2091_1256</name>
</gene>
<dbReference type="Pfam" id="PF00990">
    <property type="entry name" value="GGDEF"/>
    <property type="match status" value="1"/>
</dbReference>
<dbReference type="SMART" id="SM00091">
    <property type="entry name" value="PAS"/>
    <property type="match status" value="2"/>
</dbReference>
<dbReference type="InterPro" id="IPR043128">
    <property type="entry name" value="Rev_trsase/Diguanyl_cyclase"/>
</dbReference>
<protein>
    <submittedName>
        <fullName evidence="4">GGDEF: diguanylate cyclase (GGDEF) domain</fullName>
    </submittedName>
</protein>
<dbReference type="PANTHER" id="PTHR44757">
    <property type="entry name" value="DIGUANYLATE CYCLASE DGCP"/>
    <property type="match status" value="1"/>
</dbReference>
<feature type="domain" description="PAS" evidence="2">
    <location>
        <begin position="483"/>
        <end position="553"/>
    </location>
</feature>
<dbReference type="PROSITE" id="PS50887">
    <property type="entry name" value="GGDEF"/>
    <property type="match status" value="1"/>
</dbReference>
<proteinExistence type="predicted"/>
<organism evidence="4 5">
    <name type="scientific">Solimicrobium silvestre</name>
    <dbReference type="NCBI Taxonomy" id="2099400"/>
    <lineage>
        <taxon>Bacteria</taxon>
        <taxon>Pseudomonadati</taxon>
        <taxon>Pseudomonadota</taxon>
        <taxon>Betaproteobacteria</taxon>
        <taxon>Burkholderiales</taxon>
        <taxon>Oxalobacteraceae</taxon>
        <taxon>Solimicrobium</taxon>
    </lineage>
</organism>
<evidence type="ECO:0000313" key="4">
    <source>
        <dbReference type="EMBL" id="PRC94083.1"/>
    </source>
</evidence>
<dbReference type="SMART" id="SM00267">
    <property type="entry name" value="GGDEF"/>
    <property type="match status" value="1"/>
</dbReference>
<evidence type="ECO:0000313" key="5">
    <source>
        <dbReference type="Proteomes" id="UP000237839"/>
    </source>
</evidence>
<dbReference type="PROSITE" id="PS50112">
    <property type="entry name" value="PAS"/>
    <property type="match status" value="2"/>
</dbReference>
<dbReference type="NCBIfam" id="TIGR00229">
    <property type="entry name" value="sensory_box"/>
    <property type="match status" value="2"/>
</dbReference>